<reference evidence="4" key="1">
    <citation type="submission" date="2020-11" db="EMBL/GenBank/DDBJ databases">
        <title>Isolation and identification of active actinomycetes.</title>
        <authorList>
            <person name="Sun X."/>
        </authorList>
    </citation>
    <scope>NUCLEOTIDE SEQUENCE</scope>
    <source>
        <strain evidence="4">NEAU-A11</strain>
    </source>
</reference>
<dbReference type="NCBIfam" id="TIGR01007">
    <property type="entry name" value="eps_fam"/>
    <property type="match status" value="1"/>
</dbReference>
<dbReference type="GO" id="GO:0004715">
    <property type="term" value="F:non-membrane spanning protein tyrosine kinase activity"/>
    <property type="evidence" value="ECO:0007669"/>
    <property type="project" value="UniProtKB-EC"/>
</dbReference>
<organism evidence="4 5">
    <name type="scientific">Actinoplanes aureus</name>
    <dbReference type="NCBI Taxonomy" id="2792083"/>
    <lineage>
        <taxon>Bacteria</taxon>
        <taxon>Bacillati</taxon>
        <taxon>Actinomycetota</taxon>
        <taxon>Actinomycetes</taxon>
        <taxon>Micromonosporales</taxon>
        <taxon>Micromonosporaceae</taxon>
        <taxon>Actinoplanes</taxon>
    </lineage>
</organism>
<protein>
    <submittedName>
        <fullName evidence="4">Polysaccharide biosynthesis tyrosine autokinase</fullName>
        <ecNumber evidence="4">2.7.10.2</ecNumber>
    </submittedName>
</protein>
<dbReference type="GO" id="GO:0005886">
    <property type="term" value="C:plasma membrane"/>
    <property type="evidence" value="ECO:0007669"/>
    <property type="project" value="TreeGrafter"/>
</dbReference>
<dbReference type="EC" id="2.7.10.2" evidence="4"/>
<dbReference type="CDD" id="cd05387">
    <property type="entry name" value="BY-kinase"/>
    <property type="match status" value="1"/>
</dbReference>
<gene>
    <name evidence="4" type="ORF">I4J89_14345</name>
</gene>
<dbReference type="InterPro" id="IPR050445">
    <property type="entry name" value="Bact_polysacc_biosynth/exp"/>
</dbReference>
<evidence type="ECO:0000256" key="3">
    <source>
        <dbReference type="SAM" id="MobiDB-lite"/>
    </source>
</evidence>
<dbReference type="PANTHER" id="PTHR32309">
    <property type="entry name" value="TYROSINE-PROTEIN KINASE"/>
    <property type="match status" value="1"/>
</dbReference>
<dbReference type="RefSeq" id="WP_196414442.1">
    <property type="nucleotide sequence ID" value="NZ_JADQTO010000006.1"/>
</dbReference>
<evidence type="ECO:0000313" key="5">
    <source>
        <dbReference type="Proteomes" id="UP000598146"/>
    </source>
</evidence>
<keyword evidence="4" id="KW-0808">Transferase</keyword>
<dbReference type="InterPro" id="IPR005702">
    <property type="entry name" value="Wzc-like_C"/>
</dbReference>
<keyword evidence="5" id="KW-1185">Reference proteome</keyword>
<proteinExistence type="predicted"/>
<dbReference type="EMBL" id="JADQTO010000006">
    <property type="protein sequence ID" value="MBG0562634.1"/>
    <property type="molecule type" value="Genomic_DNA"/>
</dbReference>
<comment type="caution">
    <text evidence="4">The sequence shown here is derived from an EMBL/GenBank/DDBJ whole genome shotgun (WGS) entry which is preliminary data.</text>
</comment>
<dbReference type="SUPFAM" id="SSF52540">
    <property type="entry name" value="P-loop containing nucleoside triphosphate hydrolases"/>
    <property type="match status" value="1"/>
</dbReference>
<accession>A0A931G1T3</accession>
<sequence>MELRAYVRACRRRWLWLAVPVLLAVGIAAGLTLTAAPSYRSSMILFVTGGNGDPDAGARRLNSYIALVTGPRVAQGVVDRLGSDLTADQVQKSLSAQVQEGTDLLVISATDSESVRSRQIVTTAASVLVGLARQIGTPTEEDGPAPAVSIVQDAVTVREPDNLLRNVGFSAVLGLLIGAIAVAVREATAKTVGDEDDLRDLGLGTVGTISLGGRTIRSGHPDQALAEAFRRLRSLMPALADTNRGFGRGRSLLLTGSHRKEGTTAVTCGLAIAMAETGARVVLVDANMRHPGVGRYLALEGAPGLAEVLAGTARVPDVLQNSLNGRVTVLPAGQHAPDPGEILASPRLGATVRTLTERFDVVLVDGPALHGVADATVLSRVTDSALLVVRAHRTRTADVRRSMDLLERVGAQLAGAVLNALPRKLPTGKDWHEGVAEVPAADTGLGLFADADPGRVARPDDTFVSLPPVGTARGRARVVKPVINAEPEPVEEKAEPDEDVVVRGWAKVFTTKPGDVDAPEPPHLPVQRNSGEIETAPDPAPTDTDEEQRRGE</sequence>
<dbReference type="AlphaFoldDB" id="A0A931G1T3"/>
<evidence type="ECO:0000313" key="4">
    <source>
        <dbReference type="EMBL" id="MBG0562634.1"/>
    </source>
</evidence>
<dbReference type="Gene3D" id="3.40.50.300">
    <property type="entry name" value="P-loop containing nucleotide triphosphate hydrolases"/>
    <property type="match status" value="1"/>
</dbReference>
<keyword evidence="2" id="KW-0067">ATP-binding</keyword>
<dbReference type="Proteomes" id="UP000598146">
    <property type="component" value="Unassembled WGS sequence"/>
</dbReference>
<name>A0A931G1T3_9ACTN</name>
<keyword evidence="1" id="KW-0547">Nucleotide-binding</keyword>
<evidence type="ECO:0000256" key="1">
    <source>
        <dbReference type="ARBA" id="ARBA00022741"/>
    </source>
</evidence>
<evidence type="ECO:0000256" key="2">
    <source>
        <dbReference type="ARBA" id="ARBA00022840"/>
    </source>
</evidence>
<dbReference type="PANTHER" id="PTHR32309:SF31">
    <property type="entry name" value="CAPSULAR EXOPOLYSACCHARIDE FAMILY"/>
    <property type="match status" value="1"/>
</dbReference>
<dbReference type="InterPro" id="IPR027417">
    <property type="entry name" value="P-loop_NTPase"/>
</dbReference>
<dbReference type="GO" id="GO:0005524">
    <property type="term" value="F:ATP binding"/>
    <property type="evidence" value="ECO:0007669"/>
    <property type="project" value="UniProtKB-KW"/>
</dbReference>
<feature type="region of interest" description="Disordered" evidence="3">
    <location>
        <begin position="511"/>
        <end position="552"/>
    </location>
</feature>